<gene>
    <name evidence="6" type="ORF">PHLCEN_2v5425</name>
</gene>
<dbReference type="STRING" id="98765.A0A2R6P2G2"/>
<dbReference type="Gene3D" id="3.30.60.90">
    <property type="match status" value="1"/>
</dbReference>
<name>A0A2R6P2G2_9APHY</name>
<dbReference type="GO" id="GO:0008270">
    <property type="term" value="F:zinc ion binding"/>
    <property type="evidence" value="ECO:0007669"/>
    <property type="project" value="UniProtKB-KW"/>
</dbReference>
<dbReference type="PROSITE" id="PS50135">
    <property type="entry name" value="ZF_ZZ_2"/>
    <property type="match status" value="1"/>
</dbReference>
<reference evidence="6 7" key="1">
    <citation type="submission" date="2018-02" db="EMBL/GenBank/DDBJ databases">
        <title>Genome sequence of the basidiomycete white-rot fungus Phlebia centrifuga.</title>
        <authorList>
            <person name="Granchi Z."/>
            <person name="Peng M."/>
            <person name="de Vries R.P."/>
            <person name="Hilden K."/>
            <person name="Makela M.R."/>
            <person name="Grigoriev I."/>
            <person name="Riley R."/>
        </authorList>
    </citation>
    <scope>NUCLEOTIDE SEQUENCE [LARGE SCALE GENOMIC DNA]</scope>
    <source>
        <strain evidence="6 7">FBCC195</strain>
    </source>
</reference>
<accession>A0A2R6P2G2</accession>
<dbReference type="PROSITE" id="PS01357">
    <property type="entry name" value="ZF_ZZ_1"/>
    <property type="match status" value="1"/>
</dbReference>
<dbReference type="InterPro" id="IPR000433">
    <property type="entry name" value="Znf_ZZ"/>
</dbReference>
<sequence>MDQPHCNICNKAVEGRYLQCSVCADWRQCLTCLSLSRPDRSAGGEHQDYHPSWLVKGPEEAHAFRCMLEQVHPDSLCDNCDVFPLGTRYRCLDCDDFDLCSLCFKNPVVLRAHNNVHAFYPLRRPDDIGAYETYKAASALNIADRQQLCCETCDNVLPRPKCPNCIAYNPEE</sequence>
<dbReference type="SMART" id="SM00291">
    <property type="entry name" value="ZnF_ZZ"/>
    <property type="match status" value="2"/>
</dbReference>
<evidence type="ECO:0000256" key="2">
    <source>
        <dbReference type="ARBA" id="ARBA00022771"/>
    </source>
</evidence>
<keyword evidence="2 4" id="KW-0863">Zinc-finger</keyword>
<evidence type="ECO:0000256" key="3">
    <source>
        <dbReference type="ARBA" id="ARBA00022833"/>
    </source>
</evidence>
<keyword evidence="1" id="KW-0479">Metal-binding</keyword>
<evidence type="ECO:0000256" key="1">
    <source>
        <dbReference type="ARBA" id="ARBA00022723"/>
    </source>
</evidence>
<dbReference type="Proteomes" id="UP000186601">
    <property type="component" value="Unassembled WGS sequence"/>
</dbReference>
<dbReference type="SUPFAM" id="SSF57850">
    <property type="entry name" value="RING/U-box"/>
    <property type="match status" value="2"/>
</dbReference>
<evidence type="ECO:0000259" key="5">
    <source>
        <dbReference type="PROSITE" id="PS50135"/>
    </source>
</evidence>
<organism evidence="6 7">
    <name type="scientific">Hermanssonia centrifuga</name>
    <dbReference type="NCBI Taxonomy" id="98765"/>
    <lineage>
        <taxon>Eukaryota</taxon>
        <taxon>Fungi</taxon>
        <taxon>Dikarya</taxon>
        <taxon>Basidiomycota</taxon>
        <taxon>Agaricomycotina</taxon>
        <taxon>Agaricomycetes</taxon>
        <taxon>Polyporales</taxon>
        <taxon>Meruliaceae</taxon>
        <taxon>Hermanssonia</taxon>
    </lineage>
</organism>
<proteinExistence type="predicted"/>
<dbReference type="InterPro" id="IPR043145">
    <property type="entry name" value="Znf_ZZ_sf"/>
</dbReference>
<protein>
    <recommendedName>
        <fullName evidence="5">ZZ-type domain-containing protein</fullName>
    </recommendedName>
</protein>
<comment type="caution">
    <text evidence="6">The sequence shown here is derived from an EMBL/GenBank/DDBJ whole genome shotgun (WGS) entry which is preliminary data.</text>
</comment>
<evidence type="ECO:0000313" key="6">
    <source>
        <dbReference type="EMBL" id="PSR84467.1"/>
    </source>
</evidence>
<dbReference type="Pfam" id="PF00569">
    <property type="entry name" value="ZZ"/>
    <property type="match status" value="1"/>
</dbReference>
<dbReference type="AlphaFoldDB" id="A0A2R6P2G2"/>
<keyword evidence="7" id="KW-1185">Reference proteome</keyword>
<evidence type="ECO:0000313" key="7">
    <source>
        <dbReference type="Proteomes" id="UP000186601"/>
    </source>
</evidence>
<evidence type="ECO:0000256" key="4">
    <source>
        <dbReference type="PROSITE-ProRule" id="PRU00228"/>
    </source>
</evidence>
<feature type="domain" description="ZZ-type" evidence="5">
    <location>
        <begin position="72"/>
        <end position="127"/>
    </location>
</feature>
<keyword evidence="3" id="KW-0862">Zinc</keyword>
<dbReference type="EMBL" id="MLYV02000533">
    <property type="protein sequence ID" value="PSR84467.1"/>
    <property type="molecule type" value="Genomic_DNA"/>
</dbReference>